<dbReference type="PANTHER" id="PTHR12461:SF105">
    <property type="entry name" value="HYPOXIA-INDUCIBLE FACTOR 1-ALPHA INHIBITOR"/>
    <property type="match status" value="1"/>
</dbReference>
<evidence type="ECO:0000259" key="1">
    <source>
        <dbReference type="PROSITE" id="PS51184"/>
    </source>
</evidence>
<accession>A0A6J4J7N4</accession>
<dbReference type="AlphaFoldDB" id="A0A6J4J7N4"/>
<dbReference type="SUPFAM" id="SSF51197">
    <property type="entry name" value="Clavaminate synthase-like"/>
    <property type="match status" value="1"/>
</dbReference>
<dbReference type="EMBL" id="CADCSZ010000202">
    <property type="protein sequence ID" value="CAA9271230.1"/>
    <property type="molecule type" value="Genomic_DNA"/>
</dbReference>
<protein>
    <recommendedName>
        <fullName evidence="1">JmjC domain-containing protein</fullName>
    </recommendedName>
</protein>
<name>A0A6J4J7N4_9ACTN</name>
<gene>
    <name evidence="2" type="ORF">AVDCRST_MAG76-3386</name>
</gene>
<feature type="domain" description="JmjC" evidence="1">
    <location>
        <begin position="88"/>
        <end position="244"/>
    </location>
</feature>
<dbReference type="Gene3D" id="2.60.120.650">
    <property type="entry name" value="Cupin"/>
    <property type="match status" value="1"/>
</dbReference>
<reference evidence="2" key="1">
    <citation type="submission" date="2020-02" db="EMBL/GenBank/DDBJ databases">
        <authorList>
            <person name="Meier V. D."/>
        </authorList>
    </citation>
    <scope>NUCLEOTIDE SEQUENCE</scope>
    <source>
        <strain evidence="2">AVDCRST_MAG76</strain>
    </source>
</reference>
<evidence type="ECO:0000313" key="2">
    <source>
        <dbReference type="EMBL" id="CAA9271230.1"/>
    </source>
</evidence>
<dbReference type="Pfam" id="PF08007">
    <property type="entry name" value="JmjC_2"/>
    <property type="match status" value="1"/>
</dbReference>
<sequence length="289" mass="31883">MSTSSATLEIHRQRFAAALGAHPFTFSHSLAGHPLLDLDVIAERADEWPARWTEHHLADLPVLLPLGDPPRRLDMGAGEVVRGLDHNGCWMVLWYLETVAAYQALLDECLDQVAETVNRREGSMGGRGANLFLGSAGSVAPAHFDRHHNMLLQIQGTKDVTIGVFDDAGIAQREIESHFGQQHNLHQLPEGQTTFHLEPGDGLYIPPYAFHWVRGGPGPSVSLSCGFRSPSSERAMLVHTCNVRLRRMGISPSPPGTSEVRDRAKAALVQGRRRLEPVRTKALKLLRTR</sequence>
<dbReference type="InterPro" id="IPR003347">
    <property type="entry name" value="JmjC_dom"/>
</dbReference>
<dbReference type="PANTHER" id="PTHR12461">
    <property type="entry name" value="HYPOXIA-INDUCIBLE FACTOR 1 ALPHA INHIBITOR-RELATED"/>
    <property type="match status" value="1"/>
</dbReference>
<organism evidence="2">
    <name type="scientific">uncultured Acidimicrobiales bacterium</name>
    <dbReference type="NCBI Taxonomy" id="310071"/>
    <lineage>
        <taxon>Bacteria</taxon>
        <taxon>Bacillati</taxon>
        <taxon>Actinomycetota</taxon>
        <taxon>Acidimicrobiia</taxon>
        <taxon>Acidimicrobiales</taxon>
        <taxon>environmental samples</taxon>
    </lineage>
</organism>
<proteinExistence type="predicted"/>
<dbReference type="PROSITE" id="PS51184">
    <property type="entry name" value="JMJC"/>
    <property type="match status" value="1"/>
</dbReference>